<protein>
    <submittedName>
        <fullName evidence="1">Uncharacterized protein</fullName>
    </submittedName>
</protein>
<organism evidence="1 2">
    <name type="scientific">Lacibacter cauensis</name>
    <dbReference type="NCBI Taxonomy" id="510947"/>
    <lineage>
        <taxon>Bacteria</taxon>
        <taxon>Pseudomonadati</taxon>
        <taxon>Bacteroidota</taxon>
        <taxon>Chitinophagia</taxon>
        <taxon>Chitinophagales</taxon>
        <taxon>Chitinophagaceae</taxon>
        <taxon>Lacibacter</taxon>
    </lineage>
</organism>
<dbReference type="EMBL" id="VLLE01000006">
    <property type="protein sequence ID" value="TWI79355.1"/>
    <property type="molecule type" value="Genomic_DNA"/>
</dbReference>
<dbReference type="Proteomes" id="UP000316167">
    <property type="component" value="Unassembled WGS sequence"/>
</dbReference>
<accession>A0A562SDI5</accession>
<reference evidence="1 2" key="1">
    <citation type="journal article" date="2015" name="Stand. Genomic Sci.">
        <title>Genomic Encyclopedia of Bacterial and Archaeal Type Strains, Phase III: the genomes of soil and plant-associated and newly described type strains.</title>
        <authorList>
            <person name="Whitman W.B."/>
            <person name="Woyke T."/>
            <person name="Klenk H.P."/>
            <person name="Zhou Y."/>
            <person name="Lilburn T.G."/>
            <person name="Beck B.J."/>
            <person name="De Vos P."/>
            <person name="Vandamme P."/>
            <person name="Eisen J.A."/>
            <person name="Garrity G."/>
            <person name="Hugenholtz P."/>
            <person name="Kyrpides N.C."/>
        </authorList>
    </citation>
    <scope>NUCLEOTIDE SEQUENCE [LARGE SCALE GENOMIC DNA]</scope>
    <source>
        <strain evidence="1 2">CGMCC 1.7271</strain>
    </source>
</reference>
<gene>
    <name evidence="1" type="ORF">IQ13_3759</name>
</gene>
<dbReference type="AlphaFoldDB" id="A0A562SDI5"/>
<name>A0A562SDI5_9BACT</name>
<comment type="caution">
    <text evidence="1">The sequence shown here is derived from an EMBL/GenBank/DDBJ whole genome shotgun (WGS) entry which is preliminary data.</text>
</comment>
<keyword evidence="2" id="KW-1185">Reference proteome</keyword>
<dbReference type="RefSeq" id="WP_158637441.1">
    <property type="nucleotide sequence ID" value="NZ_VLLE01000006.1"/>
</dbReference>
<evidence type="ECO:0000313" key="2">
    <source>
        <dbReference type="Proteomes" id="UP000316167"/>
    </source>
</evidence>
<proteinExistence type="predicted"/>
<sequence length="56" mass="6280">MKPHSLFLLLFFLLTGDGWLTPVNACNKNKTAKAVLHKIAETPGFTELVPFNHMLL</sequence>
<evidence type="ECO:0000313" key="1">
    <source>
        <dbReference type="EMBL" id="TWI79355.1"/>
    </source>
</evidence>